<keyword evidence="6 9" id="KW-1133">Transmembrane helix</keyword>
<dbReference type="RefSeq" id="WP_007822390.1">
    <property type="nucleotide sequence ID" value="NZ_JAVRER010000018.1"/>
</dbReference>
<evidence type="ECO:0000256" key="1">
    <source>
        <dbReference type="ARBA" id="ARBA00004167"/>
    </source>
</evidence>
<dbReference type="Proteomes" id="UP001183607">
    <property type="component" value="Unassembled WGS sequence"/>
</dbReference>
<dbReference type="NCBIfam" id="NF002377">
    <property type="entry name" value="PRK01371.1-4"/>
    <property type="match status" value="1"/>
</dbReference>
<sequence length="167" mass="18873">MFNDVGFFEVLTVVVLGVLVFGPDKLPKMIQDGMRVLRKIREFTDSAKNDIRSELGPEFKDFEFEDLHPKNFVRKQLAKGEDEYGLSDIRSSLDFRKEMNELADTVHGRDVEDDEEIAKDQRSLTDLSKKSEPDNTADLGTRPAKADLTKRPEPAAATPPPYDIDAT</sequence>
<evidence type="ECO:0000256" key="10">
    <source>
        <dbReference type="SAM" id="MobiDB-lite"/>
    </source>
</evidence>
<dbReference type="EMBL" id="JAVRER010000018">
    <property type="protein sequence ID" value="MDT0416602.1"/>
    <property type="molecule type" value="Genomic_DNA"/>
</dbReference>
<dbReference type="HAMAP" id="MF_00237">
    <property type="entry name" value="TatB"/>
    <property type="match status" value="1"/>
</dbReference>
<dbReference type="InterPro" id="IPR003369">
    <property type="entry name" value="TatA/B/E"/>
</dbReference>
<dbReference type="Gene3D" id="1.20.5.3310">
    <property type="match status" value="1"/>
</dbReference>
<protein>
    <recommendedName>
        <fullName evidence="9">Sec-independent protein translocase protein TatB</fullName>
    </recommendedName>
</protein>
<evidence type="ECO:0000256" key="7">
    <source>
        <dbReference type="ARBA" id="ARBA00023010"/>
    </source>
</evidence>
<dbReference type="AlphaFoldDB" id="A0ABD5E752"/>
<dbReference type="GO" id="GO:0033281">
    <property type="term" value="C:TAT protein transport complex"/>
    <property type="evidence" value="ECO:0007669"/>
    <property type="project" value="UniProtKB-UniRule"/>
</dbReference>
<keyword evidence="5 9" id="KW-0653">Protein transport</keyword>
<comment type="caution">
    <text evidence="12">The sequence shown here is derived from an EMBL/GenBank/DDBJ whole genome shotgun (WGS) entry which is preliminary data.</text>
</comment>
<comment type="subcellular location">
    <subcellularLocation>
        <location evidence="9">Cell membrane</location>
        <topology evidence="9">Single-pass membrane protein</topology>
    </subcellularLocation>
    <subcellularLocation>
        <location evidence="1">Membrane</location>
        <topology evidence="1">Single-pass membrane protein</topology>
    </subcellularLocation>
</comment>
<evidence type="ECO:0000256" key="2">
    <source>
        <dbReference type="ARBA" id="ARBA00022448"/>
    </source>
</evidence>
<comment type="function">
    <text evidence="9">Part of the twin-arginine translocation (Tat) system that transports large folded proteins containing a characteristic twin-arginine motif in their signal peptide across membranes. Together with TatC, TatB is part of a receptor directly interacting with Tat signal peptides. TatB may form an oligomeric binding site that transiently accommodates folded Tat precursor proteins before their translocation.</text>
</comment>
<evidence type="ECO:0000256" key="11">
    <source>
        <dbReference type="SAM" id="Phobius"/>
    </source>
</evidence>
<evidence type="ECO:0000313" key="12">
    <source>
        <dbReference type="EMBL" id="MDT0416602.1"/>
    </source>
</evidence>
<dbReference type="Pfam" id="PF02416">
    <property type="entry name" value="TatA_B_E"/>
    <property type="match status" value="1"/>
</dbReference>
<keyword evidence="7 9" id="KW-0811">Translocation</keyword>
<feature type="transmembrane region" description="Helical" evidence="11">
    <location>
        <begin position="6"/>
        <end position="22"/>
    </location>
</feature>
<dbReference type="GO" id="GO:0043953">
    <property type="term" value="P:protein transport by the Tat complex"/>
    <property type="evidence" value="ECO:0007669"/>
    <property type="project" value="UniProtKB-UniRule"/>
</dbReference>
<keyword evidence="3 9" id="KW-1003">Cell membrane</keyword>
<evidence type="ECO:0000256" key="6">
    <source>
        <dbReference type="ARBA" id="ARBA00022989"/>
    </source>
</evidence>
<feature type="compositionally biased region" description="Basic and acidic residues" evidence="10">
    <location>
        <begin position="118"/>
        <end position="133"/>
    </location>
</feature>
<reference evidence="13" key="1">
    <citation type="submission" date="2023-07" db="EMBL/GenBank/DDBJ databases">
        <title>30 novel species of actinomycetes from the DSMZ collection.</title>
        <authorList>
            <person name="Nouioui I."/>
        </authorList>
    </citation>
    <scope>NUCLEOTIDE SEQUENCE [LARGE SCALE GENOMIC DNA]</scope>
    <source>
        <strain evidence="13">DSM 41982</strain>
    </source>
</reference>
<evidence type="ECO:0000313" key="13">
    <source>
        <dbReference type="Proteomes" id="UP001183607"/>
    </source>
</evidence>
<evidence type="ECO:0000256" key="8">
    <source>
        <dbReference type="ARBA" id="ARBA00023136"/>
    </source>
</evidence>
<dbReference type="PRINTS" id="PR01506">
    <property type="entry name" value="TATBPROTEIN"/>
</dbReference>
<gene>
    <name evidence="9" type="primary">tatB</name>
    <name evidence="12" type="ORF">RM574_14005</name>
</gene>
<organism evidence="12 13">
    <name type="scientific">Streptomyces evansiae</name>
    <dbReference type="NCBI Taxonomy" id="3075535"/>
    <lineage>
        <taxon>Bacteria</taxon>
        <taxon>Bacillati</taxon>
        <taxon>Actinomycetota</taxon>
        <taxon>Actinomycetes</taxon>
        <taxon>Kitasatosporales</taxon>
        <taxon>Streptomycetaceae</taxon>
        <taxon>Streptomyces</taxon>
    </lineage>
</organism>
<keyword evidence="4 9" id="KW-0812">Transmembrane</keyword>
<dbReference type="NCBIfam" id="NF002374">
    <property type="entry name" value="PRK01371.1-1"/>
    <property type="match status" value="1"/>
</dbReference>
<keyword evidence="2 9" id="KW-0813">Transport</keyword>
<feature type="region of interest" description="Disordered" evidence="10">
    <location>
        <begin position="106"/>
        <end position="167"/>
    </location>
</feature>
<dbReference type="GO" id="GO:0008320">
    <property type="term" value="F:protein transmembrane transporter activity"/>
    <property type="evidence" value="ECO:0007669"/>
    <property type="project" value="UniProtKB-UniRule"/>
</dbReference>
<evidence type="ECO:0000256" key="9">
    <source>
        <dbReference type="HAMAP-Rule" id="MF_00237"/>
    </source>
</evidence>
<keyword evidence="8 9" id="KW-0472">Membrane</keyword>
<name>A0ABD5E752_9ACTN</name>
<dbReference type="InterPro" id="IPR018448">
    <property type="entry name" value="TatB"/>
</dbReference>
<evidence type="ECO:0000256" key="5">
    <source>
        <dbReference type="ARBA" id="ARBA00022927"/>
    </source>
</evidence>
<accession>A0ABD5E752</accession>
<evidence type="ECO:0000256" key="4">
    <source>
        <dbReference type="ARBA" id="ARBA00022692"/>
    </source>
</evidence>
<proteinExistence type="inferred from homology"/>
<evidence type="ECO:0000256" key="3">
    <source>
        <dbReference type="ARBA" id="ARBA00022475"/>
    </source>
</evidence>
<comment type="subunit">
    <text evidence="9">The Tat system comprises two distinct complexes: a TatABC complex, containing multiple copies of TatA, TatB and TatC subunits, and a separate TatA complex, containing only TatA subunits. Substrates initially bind to the TatABC complex, which probably triggers association of the separate TatA complex to form the active translocon.</text>
</comment>
<comment type="similarity">
    <text evidence="9">Belongs to the TatB family.</text>
</comment>
<feature type="compositionally biased region" description="Basic and acidic residues" evidence="10">
    <location>
        <begin position="144"/>
        <end position="153"/>
    </location>
</feature>
<feature type="compositionally biased region" description="Pro residues" evidence="10">
    <location>
        <begin position="157"/>
        <end position="167"/>
    </location>
</feature>